<dbReference type="Pfam" id="PF00096">
    <property type="entry name" value="zf-C2H2"/>
    <property type="match status" value="1"/>
</dbReference>
<dbReference type="EMBL" id="JARJCM010000001">
    <property type="protein sequence ID" value="KAJ7047630.1"/>
    <property type="molecule type" value="Genomic_DNA"/>
</dbReference>
<dbReference type="GO" id="GO:0008270">
    <property type="term" value="F:zinc ion binding"/>
    <property type="evidence" value="ECO:0007669"/>
    <property type="project" value="UniProtKB-KW"/>
</dbReference>
<organism evidence="7 8">
    <name type="scientific">Mycena alexandri</name>
    <dbReference type="NCBI Taxonomy" id="1745969"/>
    <lineage>
        <taxon>Eukaryota</taxon>
        <taxon>Fungi</taxon>
        <taxon>Dikarya</taxon>
        <taxon>Basidiomycota</taxon>
        <taxon>Agaricomycotina</taxon>
        <taxon>Agaricomycetes</taxon>
        <taxon>Agaricomycetidae</taxon>
        <taxon>Agaricales</taxon>
        <taxon>Marasmiineae</taxon>
        <taxon>Mycenaceae</taxon>
        <taxon>Mycena</taxon>
    </lineage>
</organism>
<dbReference type="SUPFAM" id="SSF57667">
    <property type="entry name" value="beta-beta-alpha zinc fingers"/>
    <property type="match status" value="1"/>
</dbReference>
<dbReference type="Gene3D" id="3.30.160.60">
    <property type="entry name" value="Classic Zinc Finger"/>
    <property type="match status" value="2"/>
</dbReference>
<evidence type="ECO:0000259" key="6">
    <source>
        <dbReference type="PROSITE" id="PS50157"/>
    </source>
</evidence>
<dbReference type="PANTHER" id="PTHR23235">
    <property type="entry name" value="KRUEPPEL-LIKE TRANSCRIPTION FACTOR"/>
    <property type="match status" value="1"/>
</dbReference>
<dbReference type="InterPro" id="IPR036236">
    <property type="entry name" value="Znf_C2H2_sf"/>
</dbReference>
<keyword evidence="2 4" id="KW-0863">Zinc-finger</keyword>
<evidence type="ECO:0000256" key="2">
    <source>
        <dbReference type="ARBA" id="ARBA00022771"/>
    </source>
</evidence>
<proteinExistence type="predicted"/>
<dbReference type="GO" id="GO:0000978">
    <property type="term" value="F:RNA polymerase II cis-regulatory region sequence-specific DNA binding"/>
    <property type="evidence" value="ECO:0007669"/>
    <property type="project" value="TreeGrafter"/>
</dbReference>
<protein>
    <recommendedName>
        <fullName evidence="6">C2H2-type domain-containing protein</fullName>
    </recommendedName>
</protein>
<feature type="domain" description="C2H2-type" evidence="6">
    <location>
        <begin position="154"/>
        <end position="182"/>
    </location>
</feature>
<evidence type="ECO:0000313" key="8">
    <source>
        <dbReference type="Proteomes" id="UP001218188"/>
    </source>
</evidence>
<keyword evidence="8" id="KW-1185">Reference proteome</keyword>
<accession>A0AAD6XGV3</accession>
<evidence type="ECO:0000256" key="1">
    <source>
        <dbReference type="ARBA" id="ARBA00022723"/>
    </source>
</evidence>
<dbReference type="Proteomes" id="UP001218188">
    <property type="component" value="Unassembled WGS sequence"/>
</dbReference>
<feature type="region of interest" description="Disordered" evidence="5">
    <location>
        <begin position="1"/>
        <end position="38"/>
    </location>
</feature>
<reference evidence="7" key="1">
    <citation type="submission" date="2023-03" db="EMBL/GenBank/DDBJ databases">
        <title>Massive genome expansion in bonnet fungi (Mycena s.s.) driven by repeated elements and novel gene families across ecological guilds.</title>
        <authorList>
            <consortium name="Lawrence Berkeley National Laboratory"/>
            <person name="Harder C.B."/>
            <person name="Miyauchi S."/>
            <person name="Viragh M."/>
            <person name="Kuo A."/>
            <person name="Thoen E."/>
            <person name="Andreopoulos B."/>
            <person name="Lu D."/>
            <person name="Skrede I."/>
            <person name="Drula E."/>
            <person name="Henrissat B."/>
            <person name="Morin E."/>
            <person name="Kohler A."/>
            <person name="Barry K."/>
            <person name="LaButti K."/>
            <person name="Morin E."/>
            <person name="Salamov A."/>
            <person name="Lipzen A."/>
            <person name="Mereny Z."/>
            <person name="Hegedus B."/>
            <person name="Baldrian P."/>
            <person name="Stursova M."/>
            <person name="Weitz H."/>
            <person name="Taylor A."/>
            <person name="Grigoriev I.V."/>
            <person name="Nagy L.G."/>
            <person name="Martin F."/>
            <person name="Kauserud H."/>
        </authorList>
    </citation>
    <scope>NUCLEOTIDE SEQUENCE</scope>
    <source>
        <strain evidence="7">CBHHK200</strain>
    </source>
</reference>
<gene>
    <name evidence="7" type="ORF">C8F04DRAFT_1059532</name>
</gene>
<sequence>MSGIPNVASRPRIVKRKSSTQDVSVRKAVKKEREQTRSIAPRTPILDAHRGITQAELEAKAFRYRQRNPRDEDFDKQWLASFSGKLSAEGEMIHDFRCYVVGCKQVNKRRDHMVVHIGSHLNQRNFKCERCPSSFVRKNELNRHERSHEAARPFSCSHCPATFRRQDLLARHEHNKHQPGKENARKKVKTCT</sequence>
<evidence type="ECO:0000256" key="4">
    <source>
        <dbReference type="PROSITE-ProRule" id="PRU00042"/>
    </source>
</evidence>
<name>A0AAD6XGV3_9AGAR</name>
<keyword evidence="1" id="KW-0479">Metal-binding</keyword>
<evidence type="ECO:0000256" key="3">
    <source>
        <dbReference type="ARBA" id="ARBA00022833"/>
    </source>
</evidence>
<dbReference type="GO" id="GO:0000981">
    <property type="term" value="F:DNA-binding transcription factor activity, RNA polymerase II-specific"/>
    <property type="evidence" value="ECO:0007669"/>
    <property type="project" value="TreeGrafter"/>
</dbReference>
<comment type="caution">
    <text evidence="7">The sequence shown here is derived from an EMBL/GenBank/DDBJ whole genome shotgun (WGS) entry which is preliminary data.</text>
</comment>
<dbReference type="FunFam" id="3.30.160.60:FF:000446">
    <property type="entry name" value="Zinc finger protein"/>
    <property type="match status" value="1"/>
</dbReference>
<dbReference type="InterPro" id="IPR013087">
    <property type="entry name" value="Znf_C2H2_type"/>
</dbReference>
<dbReference type="PROSITE" id="PS00028">
    <property type="entry name" value="ZINC_FINGER_C2H2_1"/>
    <property type="match status" value="2"/>
</dbReference>
<evidence type="ECO:0000256" key="5">
    <source>
        <dbReference type="SAM" id="MobiDB-lite"/>
    </source>
</evidence>
<dbReference type="SMART" id="SM00355">
    <property type="entry name" value="ZnF_C2H2"/>
    <property type="match status" value="3"/>
</dbReference>
<dbReference type="Pfam" id="PF13894">
    <property type="entry name" value="zf-C2H2_4"/>
    <property type="match status" value="1"/>
</dbReference>
<dbReference type="PANTHER" id="PTHR23235:SF120">
    <property type="entry name" value="KRUPPEL-LIKE FACTOR 15"/>
    <property type="match status" value="1"/>
</dbReference>
<keyword evidence="3" id="KW-0862">Zinc</keyword>
<dbReference type="PROSITE" id="PS50157">
    <property type="entry name" value="ZINC_FINGER_C2H2_2"/>
    <property type="match status" value="2"/>
</dbReference>
<dbReference type="AlphaFoldDB" id="A0AAD6XGV3"/>
<feature type="region of interest" description="Disordered" evidence="5">
    <location>
        <begin position="173"/>
        <end position="192"/>
    </location>
</feature>
<evidence type="ECO:0000313" key="7">
    <source>
        <dbReference type="EMBL" id="KAJ7047630.1"/>
    </source>
</evidence>
<feature type="domain" description="C2H2-type" evidence="6">
    <location>
        <begin position="126"/>
        <end position="153"/>
    </location>
</feature>